<dbReference type="EMBL" id="RYUT01000002">
    <property type="protein sequence ID" value="RYQ30972.1"/>
    <property type="molecule type" value="Genomic_DNA"/>
</dbReference>
<evidence type="ECO:0000313" key="2">
    <source>
        <dbReference type="Proteomes" id="UP000291920"/>
    </source>
</evidence>
<sequence length="148" mass="16310">MRTDIKDIEQAVRGLMEGIYVDGVAVDFTTQVIESNPPHVDDSVALYMGDTERYWDIVGQRFYDGDAPDVWLTFSILADEPGLGTIGVYSHDTADGYADVVDYIEIDAREFADDETAAGMVESEQLYAGLHGATEDYVKRVMLDGKAA</sequence>
<accession>A0A4Q5AML0</accession>
<name>A0A4Q5AML0_9BIFI</name>
<gene>
    <name evidence="1" type="ORF">PG2017B_0782</name>
</gene>
<protein>
    <submittedName>
        <fullName evidence="1">Uncharacterized protein</fullName>
    </submittedName>
</protein>
<organism evidence="1 2">
    <name type="scientific">Bifidobacterium pseudolongum subsp. globosum</name>
    <dbReference type="NCBI Taxonomy" id="1690"/>
    <lineage>
        <taxon>Bacteria</taxon>
        <taxon>Bacillati</taxon>
        <taxon>Actinomycetota</taxon>
        <taxon>Actinomycetes</taxon>
        <taxon>Bifidobacteriales</taxon>
        <taxon>Bifidobacteriaceae</taxon>
        <taxon>Bifidobacterium</taxon>
    </lineage>
</organism>
<dbReference type="Proteomes" id="UP000291920">
    <property type="component" value="Unassembled WGS sequence"/>
</dbReference>
<proteinExistence type="predicted"/>
<comment type="caution">
    <text evidence="1">The sequence shown here is derived from an EMBL/GenBank/DDBJ whole genome shotgun (WGS) entry which is preliminary data.</text>
</comment>
<dbReference type="AlphaFoldDB" id="A0A4Q5AML0"/>
<evidence type="ECO:0000313" key="1">
    <source>
        <dbReference type="EMBL" id="RYQ30972.1"/>
    </source>
</evidence>
<dbReference type="RefSeq" id="WP_129870708.1">
    <property type="nucleotide sequence ID" value="NZ_RYUO01000002.1"/>
</dbReference>
<reference evidence="1 2" key="1">
    <citation type="submission" date="2018-12" db="EMBL/GenBank/DDBJ databases">
        <title>Unveiling genomic diversity among members of the Bifidobacterium pseudolongum species, a widely distributed gut commensal of the animal kingdom.</title>
        <authorList>
            <person name="Lugli G.A."/>
            <person name="Duranti S."/>
            <person name="Albert K."/>
            <person name="Mancabelli L."/>
            <person name="Napoli S."/>
            <person name="Viappiani A."/>
            <person name="Anzalone R."/>
            <person name="Longhi G."/>
            <person name="Milani C."/>
            <person name="Turroni F."/>
            <person name="Alessandri G."/>
            <person name="Sela D.A."/>
            <person name="Van Sinderen D."/>
            <person name="Ventura M."/>
        </authorList>
    </citation>
    <scope>NUCLEOTIDE SEQUENCE [LARGE SCALE GENOMIC DNA]</scope>
    <source>
        <strain evidence="1 2">2017B</strain>
    </source>
</reference>